<dbReference type="SUPFAM" id="SSF55729">
    <property type="entry name" value="Acyl-CoA N-acyltransferases (Nat)"/>
    <property type="match status" value="1"/>
</dbReference>
<dbReference type="Pfam" id="PF18014">
    <property type="entry name" value="Acetyltransf_18"/>
    <property type="match status" value="1"/>
</dbReference>
<protein>
    <submittedName>
        <fullName evidence="2">Acetyltransferase (GNAT) domain-containing protein</fullName>
    </submittedName>
</protein>
<evidence type="ECO:0000313" key="2">
    <source>
        <dbReference type="EMBL" id="SKC78366.1"/>
    </source>
</evidence>
<organism evidence="2 3">
    <name type="scientific">Ohtaekwangia koreensis</name>
    <dbReference type="NCBI Taxonomy" id="688867"/>
    <lineage>
        <taxon>Bacteria</taxon>
        <taxon>Pseudomonadati</taxon>
        <taxon>Bacteroidota</taxon>
        <taxon>Cytophagia</taxon>
        <taxon>Cytophagales</taxon>
        <taxon>Fulvivirgaceae</taxon>
        <taxon>Ohtaekwangia</taxon>
    </lineage>
</organism>
<dbReference type="InterPro" id="IPR041496">
    <property type="entry name" value="YitH/HolE_GNAT"/>
</dbReference>
<dbReference type="Gene3D" id="3.40.630.90">
    <property type="match status" value="1"/>
</dbReference>
<dbReference type="InterPro" id="IPR052729">
    <property type="entry name" value="Acyl/Acetyltrans_Enzymes"/>
</dbReference>
<dbReference type="Gene3D" id="3.40.630.30">
    <property type="match status" value="1"/>
</dbReference>
<gene>
    <name evidence="2" type="ORF">SAMN05660236_3731</name>
</gene>
<dbReference type="STRING" id="688867.SAMN05660236_3731"/>
<sequence>MPIEAFIEQDLPQLRDLQPEEWNPLTPVFEFYLHSDFCFPVKYSERGIIAGVGVTIIHQHTAWLAHIIVHKEYRNKGIGSIITQALIHAAGKPGVQTILLLATALGEPVYQKHGFKKELSYIFVKRDEEIILEDIPAVLLYQANFKNELLKFDYEISGEDRSKLIIPHLNETRIVVDQNTIQGYYIPTLQEGPIIARNEKAAASLIQFKHATGITKAAFPEINIHATQLLTDLGFKEYMKSSRMYLGKPLTWQPAKIYSRIGGNLG</sequence>
<dbReference type="EMBL" id="FUZU01000002">
    <property type="protein sequence ID" value="SKC78366.1"/>
    <property type="molecule type" value="Genomic_DNA"/>
</dbReference>
<dbReference type="PROSITE" id="PS51186">
    <property type="entry name" value="GNAT"/>
    <property type="match status" value="1"/>
</dbReference>
<dbReference type="PANTHER" id="PTHR47237">
    <property type="entry name" value="SLL0310 PROTEIN"/>
    <property type="match status" value="1"/>
</dbReference>
<dbReference type="RefSeq" id="WP_079688245.1">
    <property type="nucleotide sequence ID" value="NZ_FUZU01000002.1"/>
</dbReference>
<accession>A0A1T5LQV4</accession>
<dbReference type="InterPro" id="IPR000182">
    <property type="entry name" value="GNAT_dom"/>
</dbReference>
<keyword evidence="3" id="KW-1185">Reference proteome</keyword>
<evidence type="ECO:0000259" key="1">
    <source>
        <dbReference type="PROSITE" id="PS51186"/>
    </source>
</evidence>
<dbReference type="InterPro" id="IPR016181">
    <property type="entry name" value="Acyl_CoA_acyltransferase"/>
</dbReference>
<evidence type="ECO:0000313" key="3">
    <source>
        <dbReference type="Proteomes" id="UP000190961"/>
    </source>
</evidence>
<dbReference type="AlphaFoldDB" id="A0A1T5LQV4"/>
<name>A0A1T5LQV4_9BACT</name>
<dbReference type="Pfam" id="PF00583">
    <property type="entry name" value="Acetyltransf_1"/>
    <property type="match status" value="1"/>
</dbReference>
<keyword evidence="2" id="KW-0808">Transferase</keyword>
<dbReference type="GO" id="GO:0016747">
    <property type="term" value="F:acyltransferase activity, transferring groups other than amino-acyl groups"/>
    <property type="evidence" value="ECO:0007669"/>
    <property type="project" value="InterPro"/>
</dbReference>
<feature type="domain" description="N-acetyltransferase" evidence="1">
    <location>
        <begin position="1"/>
        <end position="142"/>
    </location>
</feature>
<dbReference type="PANTHER" id="PTHR47237:SF2">
    <property type="entry name" value="BLL4206 PROTEIN"/>
    <property type="match status" value="1"/>
</dbReference>
<proteinExistence type="predicted"/>
<dbReference type="OrthoDB" id="1096234at2"/>
<reference evidence="2 3" key="1">
    <citation type="submission" date="2017-02" db="EMBL/GenBank/DDBJ databases">
        <authorList>
            <person name="Peterson S.W."/>
        </authorList>
    </citation>
    <scope>NUCLEOTIDE SEQUENCE [LARGE SCALE GENOMIC DNA]</scope>
    <source>
        <strain evidence="2 3">DSM 25262</strain>
    </source>
</reference>
<dbReference type="CDD" id="cd04301">
    <property type="entry name" value="NAT_SF"/>
    <property type="match status" value="1"/>
</dbReference>
<dbReference type="Proteomes" id="UP000190961">
    <property type="component" value="Unassembled WGS sequence"/>
</dbReference>